<proteinExistence type="inferred from homology"/>
<gene>
    <name evidence="4" type="ORF">EU507_15090</name>
</gene>
<dbReference type="AlphaFoldDB" id="A0A8B3RSX4"/>
<sequence length="164" mass="18681">MNINDLTIFKTIYEEHIINKASKKLGYAKSNITARFHAIEEECNTNLFVRNYTGVTPTKKGEIFYGFVVTILSKLDSLKQSFSNKRAKLLTSELLLKHLVMSSQLISIKSTKITCVKTSSINPELNKNYYSLVVRFKKLNRPDHVLKSVHELSTSFLCGNYVAI</sequence>
<dbReference type="InterPro" id="IPR036390">
    <property type="entry name" value="WH_DNA-bd_sf"/>
</dbReference>
<organism evidence="4 5">
    <name type="scientific">Enterococcus faecalis</name>
    <name type="common">Streptococcus faecalis</name>
    <dbReference type="NCBI Taxonomy" id="1351"/>
    <lineage>
        <taxon>Bacteria</taxon>
        <taxon>Bacillati</taxon>
        <taxon>Bacillota</taxon>
        <taxon>Bacilli</taxon>
        <taxon>Lactobacillales</taxon>
        <taxon>Enterococcaceae</taxon>
        <taxon>Enterococcus</taxon>
    </lineage>
</organism>
<evidence type="ECO:0000313" key="5">
    <source>
        <dbReference type="Proteomes" id="UP000292223"/>
    </source>
</evidence>
<protein>
    <submittedName>
        <fullName evidence="4">LysR family transcriptional regulator</fullName>
    </submittedName>
</protein>
<dbReference type="PANTHER" id="PTHR30126">
    <property type="entry name" value="HTH-TYPE TRANSCRIPTIONAL REGULATOR"/>
    <property type="match status" value="1"/>
</dbReference>
<comment type="similarity">
    <text evidence="1">Belongs to the LysR transcriptional regulatory family.</text>
</comment>
<dbReference type="PANTHER" id="PTHR30126:SF93">
    <property type="entry name" value="HTH LYSR-TYPE DOMAIN-CONTAINING PROTEIN"/>
    <property type="match status" value="1"/>
</dbReference>
<dbReference type="GO" id="GO:0003700">
    <property type="term" value="F:DNA-binding transcription factor activity"/>
    <property type="evidence" value="ECO:0007669"/>
    <property type="project" value="InterPro"/>
</dbReference>
<dbReference type="InterPro" id="IPR036388">
    <property type="entry name" value="WH-like_DNA-bd_sf"/>
</dbReference>
<accession>A0A8B3RSX4</accession>
<dbReference type="RefSeq" id="WP_101008763.1">
    <property type="nucleotide sequence ID" value="NZ_JADMHW010000020.1"/>
</dbReference>
<comment type="caution">
    <text evidence="4">The sequence shown here is derived from an EMBL/GenBank/DDBJ whole genome shotgun (WGS) entry which is preliminary data.</text>
</comment>
<evidence type="ECO:0000256" key="3">
    <source>
        <dbReference type="ARBA" id="ARBA00023163"/>
    </source>
</evidence>
<dbReference type="EMBL" id="SEWT01000013">
    <property type="protein sequence ID" value="RYU29575.1"/>
    <property type="molecule type" value="Genomic_DNA"/>
</dbReference>
<keyword evidence="2" id="KW-0805">Transcription regulation</keyword>
<dbReference type="SUPFAM" id="SSF46785">
    <property type="entry name" value="Winged helix' DNA-binding domain"/>
    <property type="match status" value="1"/>
</dbReference>
<dbReference type="Gene3D" id="1.10.10.10">
    <property type="entry name" value="Winged helix-like DNA-binding domain superfamily/Winged helix DNA-binding domain"/>
    <property type="match status" value="1"/>
</dbReference>
<evidence type="ECO:0000256" key="1">
    <source>
        <dbReference type="ARBA" id="ARBA00009437"/>
    </source>
</evidence>
<evidence type="ECO:0000313" key="4">
    <source>
        <dbReference type="EMBL" id="RYU29575.1"/>
    </source>
</evidence>
<name>A0A8B3RSX4_ENTFL</name>
<keyword evidence="3" id="KW-0804">Transcription</keyword>
<reference evidence="4 5" key="1">
    <citation type="submission" date="2019-02" db="EMBL/GenBank/DDBJ databases">
        <title>From farm to fork: dissemination of Tn554::fexA-optrA in linezolid-resistant Enterococcus faecalis clones from chicken feces and meat in Tunisia.</title>
        <authorList>
            <person name="Tedim A.P."/>
            <person name="Elghaieb H."/>
            <person name="Abbassi M.S."/>
            <person name="Novais C."/>
            <person name="Hassen A."/>
            <person name="Peixe L."/>
            <person name="Freitas A.R."/>
        </authorList>
    </citation>
    <scope>NUCLEOTIDE SEQUENCE [LARGE SCALE GENOMIC DNA]</scope>
    <source>
        <strain evidence="4 5">728T</strain>
    </source>
</reference>
<dbReference type="PROSITE" id="PS50931">
    <property type="entry name" value="HTH_LYSR"/>
    <property type="match status" value="1"/>
</dbReference>
<dbReference type="InterPro" id="IPR000847">
    <property type="entry name" value="LysR_HTH_N"/>
</dbReference>
<dbReference type="Proteomes" id="UP000292223">
    <property type="component" value="Unassembled WGS sequence"/>
</dbReference>
<dbReference type="Pfam" id="PF00126">
    <property type="entry name" value="HTH_1"/>
    <property type="match status" value="1"/>
</dbReference>
<evidence type="ECO:0000256" key="2">
    <source>
        <dbReference type="ARBA" id="ARBA00023015"/>
    </source>
</evidence>
<dbReference type="GO" id="GO:0000976">
    <property type="term" value="F:transcription cis-regulatory region binding"/>
    <property type="evidence" value="ECO:0007669"/>
    <property type="project" value="TreeGrafter"/>
</dbReference>